<accession>A0A135L6P5</accession>
<dbReference type="PANTHER" id="PTHR41335">
    <property type="entry name" value="MEMBRANE PROTEIN-RELATED"/>
    <property type="match status" value="1"/>
</dbReference>
<evidence type="ECO:0000313" key="8">
    <source>
        <dbReference type="EMBL" id="KXG44681.1"/>
    </source>
</evidence>
<dbReference type="OrthoDB" id="2990728at2"/>
<reference evidence="8 9" key="1">
    <citation type="submission" date="2016-02" db="EMBL/GenBank/DDBJ databases">
        <title>Draft Genome for Tepidibacillus decaturensis nov. sp. Strain Z9, an Anaerobic, Moderately Thermophilic and Heterotrophic Bacterium from Deep Subsurface of the Illinois Basin, USA.</title>
        <authorList>
            <person name="Dong Y."/>
            <person name="Chang J.Y."/>
            <person name="Sanford R."/>
            <person name="Fouke B.W."/>
        </authorList>
    </citation>
    <scope>NUCLEOTIDE SEQUENCE [LARGE SCALE GENOMIC DNA]</scope>
    <source>
        <strain evidence="8 9">Z9</strain>
    </source>
</reference>
<dbReference type="PANTHER" id="PTHR41335:SF1">
    <property type="entry name" value="MEMBRANE PROTEIN"/>
    <property type="match status" value="1"/>
</dbReference>
<name>A0A135L6P5_9BACI</name>
<keyword evidence="9" id="KW-1185">Reference proteome</keyword>
<protein>
    <recommendedName>
        <fullName evidence="7">Lipopolysaccharide assembly protein A domain-containing protein</fullName>
    </recommendedName>
</protein>
<keyword evidence="4 6" id="KW-0472">Membrane</keyword>
<evidence type="ECO:0000256" key="1">
    <source>
        <dbReference type="ARBA" id="ARBA00022475"/>
    </source>
</evidence>
<dbReference type="RefSeq" id="WP_068726694.1">
    <property type="nucleotide sequence ID" value="NZ_LSKU01000001.1"/>
</dbReference>
<evidence type="ECO:0000256" key="4">
    <source>
        <dbReference type="ARBA" id="ARBA00023136"/>
    </source>
</evidence>
<dbReference type="GO" id="GO:0005886">
    <property type="term" value="C:plasma membrane"/>
    <property type="evidence" value="ECO:0007669"/>
    <property type="project" value="InterPro"/>
</dbReference>
<feature type="transmembrane region" description="Helical" evidence="6">
    <location>
        <begin position="39"/>
        <end position="60"/>
    </location>
</feature>
<evidence type="ECO:0000256" key="3">
    <source>
        <dbReference type="ARBA" id="ARBA00022989"/>
    </source>
</evidence>
<evidence type="ECO:0000256" key="5">
    <source>
        <dbReference type="SAM" id="Coils"/>
    </source>
</evidence>
<organism evidence="8 9">
    <name type="scientific">Tepidibacillus decaturensis</name>
    <dbReference type="NCBI Taxonomy" id="1413211"/>
    <lineage>
        <taxon>Bacteria</taxon>
        <taxon>Bacillati</taxon>
        <taxon>Bacillota</taxon>
        <taxon>Bacilli</taxon>
        <taxon>Bacillales</taxon>
        <taxon>Bacillaceae</taxon>
        <taxon>Tepidibacillus</taxon>
    </lineage>
</organism>
<feature type="transmembrane region" description="Helical" evidence="6">
    <location>
        <begin position="7"/>
        <end position="27"/>
    </location>
</feature>
<evidence type="ECO:0000313" key="9">
    <source>
        <dbReference type="Proteomes" id="UP000070352"/>
    </source>
</evidence>
<keyword evidence="2 6" id="KW-0812">Transmembrane</keyword>
<feature type="coiled-coil region" evidence="5">
    <location>
        <begin position="62"/>
        <end position="92"/>
    </location>
</feature>
<dbReference type="EMBL" id="LSKU01000001">
    <property type="protein sequence ID" value="KXG44681.1"/>
    <property type="molecule type" value="Genomic_DNA"/>
</dbReference>
<gene>
    <name evidence="8" type="ORF">U473_12095</name>
</gene>
<comment type="caution">
    <text evidence="8">The sequence shown here is derived from an EMBL/GenBank/DDBJ whole genome shotgun (WGS) entry which is preliminary data.</text>
</comment>
<dbReference type="AlphaFoldDB" id="A0A135L6P5"/>
<evidence type="ECO:0000259" key="7">
    <source>
        <dbReference type="Pfam" id="PF06305"/>
    </source>
</evidence>
<evidence type="ECO:0000256" key="6">
    <source>
        <dbReference type="SAM" id="Phobius"/>
    </source>
</evidence>
<keyword evidence="5" id="KW-0175">Coiled coil</keyword>
<dbReference type="InterPro" id="IPR010445">
    <property type="entry name" value="LapA_dom"/>
</dbReference>
<evidence type="ECO:0000256" key="2">
    <source>
        <dbReference type="ARBA" id="ARBA00022692"/>
    </source>
</evidence>
<proteinExistence type="predicted"/>
<dbReference type="Pfam" id="PF06305">
    <property type="entry name" value="LapA_dom"/>
    <property type="match status" value="1"/>
</dbReference>
<sequence>MQARLIILLFFTLIVVVFAVMNIQPVVIDFYFTQADVPLILMIIFSILIGALFMFILSSMKQIQTTRKMKTLEKENSQLKQELQEIKKQTETETVHKETEVKTEGEQA</sequence>
<dbReference type="STRING" id="1413211.U473_12095"/>
<feature type="domain" description="Lipopolysaccharide assembly protein A" evidence="7">
    <location>
        <begin position="22"/>
        <end position="84"/>
    </location>
</feature>
<dbReference type="Proteomes" id="UP000070352">
    <property type="component" value="Unassembled WGS sequence"/>
</dbReference>
<keyword evidence="1" id="KW-1003">Cell membrane</keyword>
<keyword evidence="3 6" id="KW-1133">Transmembrane helix</keyword>